<evidence type="ECO:0000256" key="1">
    <source>
        <dbReference type="SAM" id="SignalP"/>
    </source>
</evidence>
<feature type="signal peptide" evidence="1">
    <location>
        <begin position="1"/>
        <end position="28"/>
    </location>
</feature>
<accession>A0A6J1CNY1</accession>
<protein>
    <submittedName>
        <fullName evidence="3">Uncharacterized protein LOC111013208</fullName>
    </submittedName>
</protein>
<dbReference type="RefSeq" id="XP_022143304.1">
    <property type="nucleotide sequence ID" value="XM_022287612.1"/>
</dbReference>
<dbReference type="Proteomes" id="UP000504603">
    <property type="component" value="Unplaced"/>
</dbReference>
<sequence length="115" mass="12257">MAVAAAALMIPTAVAIVFLLLSPTGCIALISSNDTSNTIKHLVGDKDLDSEFLMESHLSRILASNSQNFQTSSTNNANRAAVDCSRQPRYDSCLGQKNGVPPPENCATYNRVCPT</sequence>
<keyword evidence="1" id="KW-0732">Signal</keyword>
<feature type="chain" id="PRO_5026807850" evidence="1">
    <location>
        <begin position="29"/>
        <end position="115"/>
    </location>
</feature>
<dbReference type="GeneID" id="111013208"/>
<proteinExistence type="predicted"/>
<dbReference type="KEGG" id="mcha:111013208"/>
<evidence type="ECO:0000313" key="2">
    <source>
        <dbReference type="Proteomes" id="UP000504603"/>
    </source>
</evidence>
<dbReference type="AlphaFoldDB" id="A0A6J1CNY1"/>
<keyword evidence="2" id="KW-1185">Reference proteome</keyword>
<organism evidence="2 3">
    <name type="scientific">Momordica charantia</name>
    <name type="common">Bitter gourd</name>
    <name type="synonym">Balsam pear</name>
    <dbReference type="NCBI Taxonomy" id="3673"/>
    <lineage>
        <taxon>Eukaryota</taxon>
        <taxon>Viridiplantae</taxon>
        <taxon>Streptophyta</taxon>
        <taxon>Embryophyta</taxon>
        <taxon>Tracheophyta</taxon>
        <taxon>Spermatophyta</taxon>
        <taxon>Magnoliopsida</taxon>
        <taxon>eudicotyledons</taxon>
        <taxon>Gunneridae</taxon>
        <taxon>Pentapetalae</taxon>
        <taxon>rosids</taxon>
        <taxon>fabids</taxon>
        <taxon>Cucurbitales</taxon>
        <taxon>Cucurbitaceae</taxon>
        <taxon>Momordiceae</taxon>
        <taxon>Momordica</taxon>
    </lineage>
</organism>
<dbReference type="OrthoDB" id="1532484at2759"/>
<gene>
    <name evidence="3" type="primary">LOC111013208</name>
</gene>
<evidence type="ECO:0000313" key="3">
    <source>
        <dbReference type="RefSeq" id="XP_022143304.1"/>
    </source>
</evidence>
<name>A0A6J1CNY1_MOMCH</name>
<reference evidence="3" key="1">
    <citation type="submission" date="2025-08" db="UniProtKB">
        <authorList>
            <consortium name="RefSeq"/>
        </authorList>
    </citation>
    <scope>IDENTIFICATION</scope>
    <source>
        <strain evidence="3">OHB3-1</strain>
    </source>
</reference>